<protein>
    <submittedName>
        <fullName evidence="1">Uncharacterized protein</fullName>
    </submittedName>
</protein>
<reference evidence="1 2" key="1">
    <citation type="submission" date="2019-04" db="EMBL/GenBank/DDBJ databases">
        <title>An improved genome assembly and genetic linkage map for asparagus bean, Vigna unguiculata ssp. sesquipedialis.</title>
        <authorList>
            <person name="Xia Q."/>
            <person name="Zhang R."/>
            <person name="Dong Y."/>
        </authorList>
    </citation>
    <scope>NUCLEOTIDE SEQUENCE [LARGE SCALE GENOMIC DNA]</scope>
    <source>
        <tissue evidence="1">Leaf</tissue>
    </source>
</reference>
<evidence type="ECO:0000313" key="1">
    <source>
        <dbReference type="EMBL" id="QCD89736.1"/>
    </source>
</evidence>
<sequence>MVYPANGLSSVSDVLVFVVSCTDSHQDWVGLQCTACVAYVKRTSKRLRRNSQSRICLFSCWVQDRKECIGWMPEHWEGRTLSEMKGHGDIPFVINGSPIGKPYPSFAASLRSLDF</sequence>
<dbReference type="Proteomes" id="UP000501690">
    <property type="component" value="Linkage Group LG4"/>
</dbReference>
<organism evidence="1 2">
    <name type="scientific">Vigna unguiculata</name>
    <name type="common">Cowpea</name>
    <dbReference type="NCBI Taxonomy" id="3917"/>
    <lineage>
        <taxon>Eukaryota</taxon>
        <taxon>Viridiplantae</taxon>
        <taxon>Streptophyta</taxon>
        <taxon>Embryophyta</taxon>
        <taxon>Tracheophyta</taxon>
        <taxon>Spermatophyta</taxon>
        <taxon>Magnoliopsida</taxon>
        <taxon>eudicotyledons</taxon>
        <taxon>Gunneridae</taxon>
        <taxon>Pentapetalae</taxon>
        <taxon>rosids</taxon>
        <taxon>fabids</taxon>
        <taxon>Fabales</taxon>
        <taxon>Fabaceae</taxon>
        <taxon>Papilionoideae</taxon>
        <taxon>50 kb inversion clade</taxon>
        <taxon>NPAAA clade</taxon>
        <taxon>indigoferoid/millettioid clade</taxon>
        <taxon>Phaseoleae</taxon>
        <taxon>Vigna</taxon>
    </lineage>
</organism>
<name>A0A4D6LNE6_VIGUN</name>
<gene>
    <name evidence="1" type="ORF">DEO72_LG4g682</name>
</gene>
<keyword evidence="2" id="KW-1185">Reference proteome</keyword>
<dbReference type="EMBL" id="CP039348">
    <property type="protein sequence ID" value="QCD89736.1"/>
    <property type="molecule type" value="Genomic_DNA"/>
</dbReference>
<proteinExistence type="predicted"/>
<evidence type="ECO:0000313" key="2">
    <source>
        <dbReference type="Proteomes" id="UP000501690"/>
    </source>
</evidence>
<accession>A0A4D6LNE6</accession>
<dbReference type="AlphaFoldDB" id="A0A4D6LNE6"/>